<evidence type="ECO:0000256" key="1">
    <source>
        <dbReference type="ARBA" id="ARBA00004613"/>
    </source>
</evidence>
<keyword evidence="3 7" id="KW-0217">Developmental protein</keyword>
<evidence type="ECO:0000313" key="9">
    <source>
        <dbReference type="Proteomes" id="UP000685013"/>
    </source>
</evidence>
<feature type="chain" id="PRO_5043106461" description="Epidermal patterning factor-like protein" evidence="7">
    <location>
        <begin position="29"/>
        <end position="123"/>
    </location>
</feature>
<evidence type="ECO:0000313" key="8">
    <source>
        <dbReference type="EMBL" id="KAG6593393.1"/>
    </source>
</evidence>
<dbReference type="GO" id="GO:0005576">
    <property type="term" value="C:extracellular region"/>
    <property type="evidence" value="ECO:0007669"/>
    <property type="project" value="UniProtKB-SubCell"/>
</dbReference>
<keyword evidence="6" id="KW-1015">Disulfide bond</keyword>
<keyword evidence="4 7" id="KW-0964">Secreted</keyword>
<evidence type="ECO:0000256" key="5">
    <source>
        <dbReference type="ARBA" id="ARBA00022729"/>
    </source>
</evidence>
<dbReference type="EMBL" id="JAGKQH010000008">
    <property type="protein sequence ID" value="KAG6593393.1"/>
    <property type="molecule type" value="Genomic_DNA"/>
</dbReference>
<evidence type="ECO:0000256" key="4">
    <source>
        <dbReference type="ARBA" id="ARBA00022525"/>
    </source>
</evidence>
<name>A0AAV6N8W9_9ROSI</name>
<comment type="function">
    <text evidence="7">Controls stomatal patterning.</text>
</comment>
<dbReference type="GO" id="GO:0010052">
    <property type="term" value="P:guard cell differentiation"/>
    <property type="evidence" value="ECO:0007669"/>
    <property type="project" value="UniProtKB-UniRule"/>
</dbReference>
<comment type="caution">
    <text evidence="8">The sequence shown here is derived from an EMBL/GenBank/DDBJ whole genome shotgun (WGS) entry which is preliminary data.</text>
</comment>
<dbReference type="Proteomes" id="UP000685013">
    <property type="component" value="Chromosome 8"/>
</dbReference>
<organism evidence="8 9">
    <name type="scientific">Cucurbita argyrosperma subsp. sororia</name>
    <dbReference type="NCBI Taxonomy" id="37648"/>
    <lineage>
        <taxon>Eukaryota</taxon>
        <taxon>Viridiplantae</taxon>
        <taxon>Streptophyta</taxon>
        <taxon>Embryophyta</taxon>
        <taxon>Tracheophyta</taxon>
        <taxon>Spermatophyta</taxon>
        <taxon>Magnoliopsida</taxon>
        <taxon>eudicotyledons</taxon>
        <taxon>Gunneridae</taxon>
        <taxon>Pentapetalae</taxon>
        <taxon>rosids</taxon>
        <taxon>fabids</taxon>
        <taxon>Cucurbitales</taxon>
        <taxon>Cucurbitaceae</taxon>
        <taxon>Cucurbiteae</taxon>
        <taxon>Cucurbita</taxon>
    </lineage>
</organism>
<keyword evidence="5 7" id="KW-0732">Signal</keyword>
<evidence type="ECO:0000256" key="6">
    <source>
        <dbReference type="ARBA" id="ARBA00023157"/>
    </source>
</evidence>
<keyword evidence="9" id="KW-1185">Reference proteome</keyword>
<evidence type="ECO:0000256" key="3">
    <source>
        <dbReference type="ARBA" id="ARBA00022473"/>
    </source>
</evidence>
<protein>
    <recommendedName>
        <fullName evidence="7">Epidermal patterning factor-like protein</fullName>
    </recommendedName>
</protein>
<reference evidence="8 9" key="1">
    <citation type="journal article" date="2021" name="Hortic Res">
        <title>The domestication of Cucurbita argyrosperma as revealed by the genome of its wild relative.</title>
        <authorList>
            <person name="Barrera-Redondo J."/>
            <person name="Sanchez-de la Vega G."/>
            <person name="Aguirre-Liguori J.A."/>
            <person name="Castellanos-Morales G."/>
            <person name="Gutierrez-Guerrero Y.T."/>
            <person name="Aguirre-Dugua X."/>
            <person name="Aguirre-Planter E."/>
            <person name="Tenaillon M.I."/>
            <person name="Lira-Saade R."/>
            <person name="Eguiarte L.E."/>
        </authorList>
    </citation>
    <scope>NUCLEOTIDE SEQUENCE [LARGE SCALE GENOMIC DNA]</scope>
    <source>
        <strain evidence="8">JBR-2021</strain>
    </source>
</reference>
<dbReference type="AlphaFoldDB" id="A0AAV6N8W9"/>
<sequence>MSLPSSFKLPLLLFFFFFFLTFLPSKSGLFWPRSGGGGKETGNLEKGERESYVVDEQKKMVIGSRPPGCENKCKSCRPCMAAAVVPAHRKKWFKAFVPSSGVEDDSYYLLSWKCRCGNKIYQP</sequence>
<accession>A0AAV6N8W9</accession>
<comment type="similarity">
    <text evidence="2 7">Belongs to the plant cysteine rich small secretory peptide family. Epidermal patterning factor subfamily.</text>
</comment>
<dbReference type="PANTHER" id="PTHR33109">
    <property type="entry name" value="EPIDERMAL PATTERNING FACTOR-LIKE PROTEIN 4"/>
    <property type="match status" value="1"/>
</dbReference>
<proteinExistence type="inferred from homology"/>
<feature type="non-terminal residue" evidence="8">
    <location>
        <position position="1"/>
    </location>
</feature>
<evidence type="ECO:0000256" key="2">
    <source>
        <dbReference type="ARBA" id="ARBA00008127"/>
    </source>
</evidence>
<evidence type="ECO:0000256" key="7">
    <source>
        <dbReference type="RuleBase" id="RU367102"/>
    </source>
</evidence>
<feature type="signal peptide" evidence="7">
    <location>
        <begin position="1"/>
        <end position="28"/>
    </location>
</feature>
<dbReference type="PANTHER" id="PTHR33109:SF60">
    <property type="entry name" value="EPIDERMAL PATTERNING FACTOR-LIKE PROTEIN 8"/>
    <property type="match status" value="1"/>
</dbReference>
<dbReference type="InterPro" id="IPR039455">
    <property type="entry name" value="EPFL"/>
</dbReference>
<gene>
    <name evidence="8" type="primary">JNA2</name>
    <name evidence="8" type="ORF">SDJN03_12869</name>
</gene>
<dbReference type="Pfam" id="PF17181">
    <property type="entry name" value="EPF"/>
    <property type="match status" value="1"/>
</dbReference>
<comment type="subcellular location">
    <subcellularLocation>
        <location evidence="1 7">Secreted</location>
    </subcellularLocation>
</comment>